<proteinExistence type="inferred from homology"/>
<keyword evidence="5" id="KW-1278">Translocase</keyword>
<evidence type="ECO:0000256" key="5">
    <source>
        <dbReference type="ARBA" id="ARBA00022967"/>
    </source>
</evidence>
<keyword evidence="6 9" id="KW-1133">Transmembrane helix</keyword>
<dbReference type="Gene3D" id="1.20.120.80">
    <property type="entry name" value="Cytochrome c oxidase, subunit III, four-helix bundle"/>
    <property type="match status" value="1"/>
</dbReference>
<dbReference type="GO" id="GO:0016020">
    <property type="term" value="C:membrane"/>
    <property type="evidence" value="ECO:0007669"/>
    <property type="project" value="UniProtKB-SubCell"/>
</dbReference>
<dbReference type="InterPro" id="IPR000298">
    <property type="entry name" value="Cyt_c_oxidase-like_su3"/>
</dbReference>
<evidence type="ECO:0000256" key="6">
    <source>
        <dbReference type="ARBA" id="ARBA00022989"/>
    </source>
</evidence>
<dbReference type="InterPro" id="IPR013833">
    <property type="entry name" value="Cyt_c_oxidase_su3_a-hlx"/>
</dbReference>
<dbReference type="SUPFAM" id="SSF81452">
    <property type="entry name" value="Cytochrome c oxidase subunit III-like"/>
    <property type="match status" value="1"/>
</dbReference>
<feature type="transmembrane region" description="Helical" evidence="9">
    <location>
        <begin position="36"/>
        <end position="59"/>
    </location>
</feature>
<evidence type="ECO:0000256" key="1">
    <source>
        <dbReference type="ARBA" id="ARBA00004141"/>
    </source>
</evidence>
<dbReference type="PANTHER" id="PTHR11403">
    <property type="entry name" value="CYTOCHROME C OXIDASE SUBUNIT III"/>
    <property type="match status" value="1"/>
</dbReference>
<accession>A0A0A6ZKL1</accession>
<dbReference type="GO" id="GO:0004129">
    <property type="term" value="F:cytochrome-c oxidase activity"/>
    <property type="evidence" value="ECO:0007669"/>
    <property type="project" value="InterPro"/>
</dbReference>
<comment type="similarity">
    <text evidence="2 8">Belongs to the cytochrome c oxidase subunit 3 family.</text>
</comment>
<comment type="function">
    <text evidence="8">Component of the cytochrome c oxidase, the last enzyme in the mitochondrial electron transport chain which drives oxidative phosphorylation. The respiratory chain contains 3 multisubunit complexes succinate dehydrogenase (complex II, CII), ubiquinol-cytochrome c oxidoreductase (cytochrome b-c1 complex, complex III, CIII) and cytochrome c oxidase (complex IV, CIV), that cooperate to transfer electrons derived from NADH and succinate to molecular oxygen, creating an electrochemical gradient over the inner membrane that drives transmembrane transport and the ATP synthase. Cytochrome c oxidase is the component of the respiratory chain that catalyzes the reduction of oxygen to water. Electrons originating from reduced cytochrome c in the intermembrane space (IMS) are transferred via the dinuclear copper A center (CU(A)) of subunit 2 and heme A of subunit 1 to the active site in subunit 1, a binuclear center (BNC) formed by heme A3 and copper B (CU(B)). The BNC reduces molecular oxygen to 2 water molecules using 4 electrons from cytochrome c in the IMS and 4 protons from the mitochondrial matrix.</text>
</comment>
<dbReference type="Pfam" id="PF00510">
    <property type="entry name" value="COX3"/>
    <property type="match status" value="1"/>
</dbReference>
<feature type="domain" description="Heme-copper oxidase subunit III family profile" evidence="10">
    <location>
        <begin position="5"/>
        <end position="262"/>
    </location>
</feature>
<geneLocation type="mitochondrion" evidence="11"/>
<evidence type="ECO:0000256" key="3">
    <source>
        <dbReference type="ARBA" id="ARBA00015944"/>
    </source>
</evidence>
<dbReference type="GO" id="GO:0005739">
    <property type="term" value="C:mitochondrion"/>
    <property type="evidence" value="ECO:0007669"/>
    <property type="project" value="TreeGrafter"/>
</dbReference>
<dbReference type="PROSITE" id="PS50253">
    <property type="entry name" value="COX3"/>
    <property type="match status" value="1"/>
</dbReference>
<feature type="transmembrane region" description="Helical" evidence="9">
    <location>
        <begin position="132"/>
        <end position="153"/>
    </location>
</feature>
<gene>
    <name evidence="11" type="primary">COX3</name>
</gene>
<feature type="transmembrane region" description="Helical" evidence="9">
    <location>
        <begin position="80"/>
        <end position="103"/>
    </location>
</feature>
<evidence type="ECO:0000259" key="10">
    <source>
        <dbReference type="PROSITE" id="PS50253"/>
    </source>
</evidence>
<organism evidence="11">
    <name type="scientific">Histeromerus sp. QL-2013</name>
    <dbReference type="NCBI Taxonomy" id="1421637"/>
    <lineage>
        <taxon>Eukaryota</taxon>
        <taxon>Metazoa</taxon>
        <taxon>Ecdysozoa</taxon>
        <taxon>Arthropoda</taxon>
        <taxon>Hexapoda</taxon>
        <taxon>Insecta</taxon>
        <taxon>Pterygota</taxon>
        <taxon>Neoptera</taxon>
        <taxon>Endopterygota</taxon>
        <taxon>Hymenoptera</taxon>
        <taxon>Apocrita</taxon>
        <taxon>Ichneumonoidea</taxon>
        <taxon>Braconidae</taxon>
        <taxon>Doryctinae</taxon>
        <taxon>Histeromerus</taxon>
    </lineage>
</organism>
<keyword evidence="8 11" id="KW-0496">Mitochondrion</keyword>
<evidence type="ECO:0000256" key="4">
    <source>
        <dbReference type="ARBA" id="ARBA00022692"/>
    </source>
</evidence>
<feature type="transmembrane region" description="Helical" evidence="9">
    <location>
        <begin position="197"/>
        <end position="221"/>
    </location>
</feature>
<dbReference type="InterPro" id="IPR024791">
    <property type="entry name" value="Cyt_c/ubiquinol_Oxase_su3"/>
</dbReference>
<protein>
    <recommendedName>
        <fullName evidence="3 8">Cytochrome c oxidase subunit 3</fullName>
    </recommendedName>
</protein>
<keyword evidence="4 8" id="KW-0812">Transmembrane</keyword>
<feature type="transmembrane region" description="Helical" evidence="9">
    <location>
        <begin position="160"/>
        <end position="177"/>
    </location>
</feature>
<comment type="subcellular location">
    <subcellularLocation>
        <location evidence="1">Membrane</location>
        <topology evidence="1">Multi-pass membrane protein</topology>
    </subcellularLocation>
</comment>
<dbReference type="CDD" id="cd01665">
    <property type="entry name" value="Cyt_c_Oxidase_III"/>
    <property type="match status" value="1"/>
</dbReference>
<dbReference type="InterPro" id="IPR033945">
    <property type="entry name" value="Cyt_c_oxase_su3_dom"/>
</dbReference>
<reference evidence="11" key="1">
    <citation type="submission" date="2013-07" db="EMBL/GenBank/DDBJ databases">
        <title>The comparative mitochondrial genomes from Braconidae subfamilies and the phylogeny of the Hymenoptera.</title>
        <authorList>
            <person name="Li Q."/>
            <person name="Wei S.J."/>
            <person name="Chen X.X."/>
        </authorList>
    </citation>
    <scope>NUCLEOTIDE SEQUENCE</scope>
</reference>
<keyword evidence="7 9" id="KW-0472">Membrane</keyword>
<sequence length="262" mass="31384">MMLKFNHPYHLVSLSPWPLLCSFSLMIMLLGVVKWFYLQSVFLMINGYLLTVLIVFQWWRDIIRESTFQGFHTMKVLKGLRLGMLLFILSELMFFLSFFWSYFHMSLSPNVEIGSIWPPKEILVFNPYNIPLLNTLILLSSGFTITWCHYMILNKNFKESYLSIYLTVFLGGMFTLFQYLEYKESYFTISDSVYGSIFYMTTGFHGIHVIIGTIFIIISMIRLKINHYSSFHHFGFEAASWYWHFVDVVWLFLYIFVYWLFY</sequence>
<evidence type="ECO:0000256" key="8">
    <source>
        <dbReference type="RuleBase" id="RU003375"/>
    </source>
</evidence>
<dbReference type="GO" id="GO:0006123">
    <property type="term" value="P:mitochondrial electron transport, cytochrome c to oxygen"/>
    <property type="evidence" value="ECO:0007669"/>
    <property type="project" value="TreeGrafter"/>
</dbReference>
<dbReference type="EMBL" id="KF418765">
    <property type="protein sequence ID" value="AHA52444.1"/>
    <property type="molecule type" value="Genomic_DNA"/>
</dbReference>
<feature type="transmembrane region" description="Helical" evidence="9">
    <location>
        <begin position="12"/>
        <end position="30"/>
    </location>
</feature>
<dbReference type="PANTHER" id="PTHR11403:SF7">
    <property type="entry name" value="CYTOCHROME C OXIDASE SUBUNIT 3"/>
    <property type="match status" value="1"/>
</dbReference>
<name>A0A0A6ZKL1_9HYME</name>
<evidence type="ECO:0000313" key="11">
    <source>
        <dbReference type="EMBL" id="AHA52444.1"/>
    </source>
</evidence>
<dbReference type="AlphaFoldDB" id="A0A0A6ZKL1"/>
<evidence type="ECO:0000256" key="2">
    <source>
        <dbReference type="ARBA" id="ARBA00010581"/>
    </source>
</evidence>
<dbReference type="Gene3D" id="1.10.287.70">
    <property type="match status" value="1"/>
</dbReference>
<dbReference type="InterPro" id="IPR035973">
    <property type="entry name" value="Cyt_c_oxidase_su3-like_sf"/>
</dbReference>
<evidence type="ECO:0000256" key="7">
    <source>
        <dbReference type="ARBA" id="ARBA00023136"/>
    </source>
</evidence>
<feature type="transmembrane region" description="Helical" evidence="9">
    <location>
        <begin position="241"/>
        <end position="261"/>
    </location>
</feature>
<evidence type="ECO:0000256" key="9">
    <source>
        <dbReference type="SAM" id="Phobius"/>
    </source>
</evidence>